<organism evidence="4 5">
    <name type="scientific">Cupriavidus basilensis</name>
    <dbReference type="NCBI Taxonomy" id="68895"/>
    <lineage>
        <taxon>Bacteria</taxon>
        <taxon>Pseudomonadati</taxon>
        <taxon>Pseudomonadota</taxon>
        <taxon>Betaproteobacteria</taxon>
        <taxon>Burkholderiales</taxon>
        <taxon>Burkholderiaceae</taxon>
        <taxon>Cupriavidus</taxon>
    </lineage>
</organism>
<dbReference type="InterPro" id="IPR002563">
    <property type="entry name" value="Flavin_Rdtase-like_dom"/>
</dbReference>
<dbReference type="KEGG" id="cbw:RR42_s2343"/>
<dbReference type="GO" id="GO:0010181">
    <property type="term" value="F:FMN binding"/>
    <property type="evidence" value="ECO:0007669"/>
    <property type="project" value="InterPro"/>
</dbReference>
<dbReference type="GO" id="GO:0042602">
    <property type="term" value="F:riboflavin reductase (NADPH) activity"/>
    <property type="evidence" value="ECO:0007669"/>
    <property type="project" value="TreeGrafter"/>
</dbReference>
<dbReference type="Pfam" id="PF01613">
    <property type="entry name" value="Flavin_Reduct"/>
    <property type="match status" value="1"/>
</dbReference>
<protein>
    <submittedName>
        <fullName evidence="4">4-hydroxyphenylacetate 3-monooxygenase, reductase component</fullName>
    </submittedName>
</protein>
<dbReference type="AlphaFoldDB" id="A0A0C4YN21"/>
<evidence type="ECO:0000256" key="2">
    <source>
        <dbReference type="SAM" id="MobiDB-lite"/>
    </source>
</evidence>
<feature type="domain" description="Flavin reductase like" evidence="3">
    <location>
        <begin position="35"/>
        <end position="180"/>
    </location>
</feature>
<accession>A0A0C4YN21</accession>
<name>A0A0C4YN21_9BURK</name>
<sequence>MTQRDAATAPRGIQAGGMMNQTISPSLRDDMLMAMRRMARSVAVVSCREGERRYSMSVTAVDSLSADPPSLLICIHRNASIYPALNAGVDFCVNLLAADHRDIAVDCSGRLKGEERFTTGQWEADLLGVPFLRDAQANLICEQDGRFDYGTHAVFIGRLREVRLAGEVAPLVYVDGAYSTSAPLASLRAA</sequence>
<evidence type="ECO:0000259" key="3">
    <source>
        <dbReference type="SMART" id="SM00903"/>
    </source>
</evidence>
<keyword evidence="4" id="KW-0503">Monooxygenase</keyword>
<dbReference type="STRING" id="68895.RR42_s2343"/>
<evidence type="ECO:0000313" key="5">
    <source>
        <dbReference type="Proteomes" id="UP000031843"/>
    </source>
</evidence>
<dbReference type="PANTHER" id="PTHR30466:SF1">
    <property type="entry name" value="FMN REDUCTASE (NADH) RUTF"/>
    <property type="match status" value="1"/>
</dbReference>
<dbReference type="InterPro" id="IPR050268">
    <property type="entry name" value="NADH-dep_flavin_reductase"/>
</dbReference>
<dbReference type="EMBL" id="CP010537">
    <property type="protein sequence ID" value="AJG23925.1"/>
    <property type="molecule type" value="Genomic_DNA"/>
</dbReference>
<gene>
    <name evidence="4" type="ORF">RR42_s2343</name>
</gene>
<dbReference type="InterPro" id="IPR012349">
    <property type="entry name" value="Split_barrel_FMN-bd"/>
</dbReference>
<dbReference type="SMART" id="SM00903">
    <property type="entry name" value="Flavin_Reduct"/>
    <property type="match status" value="1"/>
</dbReference>
<proteinExistence type="predicted"/>
<feature type="region of interest" description="Disordered" evidence="2">
    <location>
        <begin position="1"/>
        <end position="20"/>
    </location>
</feature>
<dbReference type="Proteomes" id="UP000031843">
    <property type="component" value="Chromosome secondary"/>
</dbReference>
<evidence type="ECO:0000313" key="4">
    <source>
        <dbReference type="EMBL" id="AJG23925.1"/>
    </source>
</evidence>
<dbReference type="SUPFAM" id="SSF50475">
    <property type="entry name" value="FMN-binding split barrel"/>
    <property type="match status" value="1"/>
</dbReference>
<dbReference type="GO" id="GO:0004497">
    <property type="term" value="F:monooxygenase activity"/>
    <property type="evidence" value="ECO:0007669"/>
    <property type="project" value="UniProtKB-KW"/>
</dbReference>
<keyword evidence="1" id="KW-0560">Oxidoreductase</keyword>
<evidence type="ECO:0000256" key="1">
    <source>
        <dbReference type="ARBA" id="ARBA00023002"/>
    </source>
</evidence>
<keyword evidence="5" id="KW-1185">Reference proteome</keyword>
<reference evidence="4 5" key="1">
    <citation type="journal article" date="2015" name="Genome Announc.">
        <title>Complete Genome Sequence of Cupriavidus basilensis 4G11, Isolated from the Oak Ridge Field Research Center Site.</title>
        <authorList>
            <person name="Ray J."/>
            <person name="Waters R.J."/>
            <person name="Skerker J.M."/>
            <person name="Kuehl J.V."/>
            <person name="Price M.N."/>
            <person name="Huang J."/>
            <person name="Chakraborty R."/>
            <person name="Arkin A.P."/>
            <person name="Deutschbauer A."/>
        </authorList>
    </citation>
    <scope>NUCLEOTIDE SEQUENCE [LARGE SCALE GENOMIC DNA]</scope>
    <source>
        <strain evidence="4">4G11</strain>
    </source>
</reference>
<dbReference type="PANTHER" id="PTHR30466">
    <property type="entry name" value="FLAVIN REDUCTASE"/>
    <property type="match status" value="1"/>
</dbReference>
<dbReference type="Gene3D" id="2.30.110.10">
    <property type="entry name" value="Electron Transport, Fmn-binding Protein, Chain A"/>
    <property type="match status" value="1"/>
</dbReference>